<gene>
    <name evidence="1" type="ORF">NCTC12282_04107</name>
</gene>
<evidence type="ECO:0000313" key="1">
    <source>
        <dbReference type="EMBL" id="VFS49674.1"/>
    </source>
</evidence>
<dbReference type="EMBL" id="CAADJA010000002">
    <property type="protein sequence ID" value="VFS49674.1"/>
    <property type="molecule type" value="Genomic_DNA"/>
</dbReference>
<accession>A0A484ZMK6</accession>
<sequence length="130" mass="14450">MAIRISASFLDLPYVEDASLDSFAAYFKPEHAKCWGDKANSGHFKFENGNGGSVILFFARYSESEISLRYDFNIPSVRGGLCWYSVGNADKLDTLVDADTDLYIPLGSCLTPTIAFKVIEDFFQKPADKV</sequence>
<name>A0A484ZMK6_9GAMM</name>
<dbReference type="RefSeq" id="WP_255324481.1">
    <property type="nucleotide sequence ID" value="NZ_CAADJA010000002.1"/>
</dbReference>
<proteinExistence type="predicted"/>
<protein>
    <submittedName>
        <fullName evidence="1">Uncharacterized protein</fullName>
    </submittedName>
</protein>
<organism evidence="1 2">
    <name type="scientific">Budvicia aquatica</name>
    <dbReference type="NCBI Taxonomy" id="82979"/>
    <lineage>
        <taxon>Bacteria</taxon>
        <taxon>Pseudomonadati</taxon>
        <taxon>Pseudomonadota</taxon>
        <taxon>Gammaproteobacteria</taxon>
        <taxon>Enterobacterales</taxon>
        <taxon>Budviciaceae</taxon>
        <taxon>Budvicia</taxon>
    </lineage>
</organism>
<dbReference type="AlphaFoldDB" id="A0A484ZMK6"/>
<reference evidence="1 2" key="1">
    <citation type="submission" date="2019-03" db="EMBL/GenBank/DDBJ databases">
        <authorList>
            <consortium name="Pathogen Informatics"/>
        </authorList>
    </citation>
    <scope>NUCLEOTIDE SEQUENCE [LARGE SCALE GENOMIC DNA]</scope>
    <source>
        <strain evidence="1 2">NCTC12282</strain>
    </source>
</reference>
<evidence type="ECO:0000313" key="2">
    <source>
        <dbReference type="Proteomes" id="UP000373449"/>
    </source>
</evidence>
<dbReference type="Proteomes" id="UP000373449">
    <property type="component" value="Unassembled WGS sequence"/>
</dbReference>